<dbReference type="EC" id="3.6.4.12" evidence="4 19"/>
<evidence type="ECO:0000259" key="20">
    <source>
        <dbReference type="PROSITE" id="PS50234"/>
    </source>
</evidence>
<dbReference type="PANTHER" id="PTHR12604">
    <property type="entry name" value="KU AUTOANTIGEN DNA HELICASE"/>
    <property type="match status" value="1"/>
</dbReference>
<evidence type="ECO:0000256" key="19">
    <source>
        <dbReference type="PIRNR" id="PIRNR016570"/>
    </source>
</evidence>
<keyword evidence="12" id="KW-0779">Telomere</keyword>
<dbReference type="GeneID" id="54300851"/>
<keyword evidence="10 19" id="KW-0347">Helicase</keyword>
<evidence type="ECO:0000256" key="6">
    <source>
        <dbReference type="ARBA" id="ARBA00022454"/>
    </source>
</evidence>
<sequence>MADKEATVYIVDVGKSMAETNHGRDESDLDWCMQYVWDKITTTVATGRKTMFVGVVGLRTDKTHNEMEGEEAYDHISVLQPLEQILMPQIRSLREQIKPSKTEKGDAISALVIAIQMIAAHCRHLKYKRRIILVTNGKGVLDTEDLKSIALKIRQDSIDLVIIGSDFDDAEYGFKEENKPRTKLENERILQSLADDCGGVYGTMAQAIEEMAIPRVKPVKPTPSYKGILTLGDPEKYDTALSIHVDRYPRIMQAKPPSASSFVVRADLAPGESQAPSATATDGECLPDQDDLTAVKNSRTYHVLDPDAPEGKRDVDLEDLAKGYEYGRTAVHMGESEYNTITKFESPACMDIIGFVPADKFERYMEMSRTNIIIPQKTNEKAAMALSSFIHALFELETYAVARFVAKDDKDPLILLLAPSIETDYECLIDTELPFAEDMRGYRFPPLDRIVTVGGKTLHQHRNLPSDELTQAMSDYVDNMDLSTLGKDDEGNPAEYAPLGDTYSPVLHRVNQAIRHRAVNPDSPIPSAPEILTQYSQAPTALLQRAQQQLDALSRAADVKRVPPRQKGLKRTREFEKPLSGLNVEELLGRQKRTKLSAANAVPEFKQAMRAAGDVAATREVARQLGAIIEGYVRHSVGDSGYGRAIEALRVLKEECLELEEPALYNEFLKQLKEKLLKGDLGGERRELWWLVRVNRLGLIEKRLCGVSKVTEEEAREFLKSK</sequence>
<evidence type="ECO:0000256" key="9">
    <source>
        <dbReference type="ARBA" id="ARBA00022801"/>
    </source>
</evidence>
<dbReference type="AlphaFoldDB" id="A0A6A6B856"/>
<evidence type="ECO:0000256" key="3">
    <source>
        <dbReference type="ARBA" id="ARBA00007726"/>
    </source>
</evidence>
<keyword evidence="8 19" id="KW-0227">DNA damage</keyword>
<comment type="catalytic activity">
    <reaction evidence="18 19">
        <text>ATP + H2O = ADP + phosphate + H(+)</text>
        <dbReference type="Rhea" id="RHEA:13065"/>
        <dbReference type="ChEBI" id="CHEBI:15377"/>
        <dbReference type="ChEBI" id="CHEBI:15378"/>
        <dbReference type="ChEBI" id="CHEBI:30616"/>
        <dbReference type="ChEBI" id="CHEBI:43474"/>
        <dbReference type="ChEBI" id="CHEBI:456216"/>
        <dbReference type="EC" id="3.6.4.12"/>
    </reaction>
</comment>
<dbReference type="Gene3D" id="1.25.40.240">
    <property type="entry name" value="Ku, C-terminal domain"/>
    <property type="match status" value="1"/>
</dbReference>
<name>A0A6A6B856_9PEZI</name>
<dbReference type="Gene3D" id="3.40.50.410">
    <property type="entry name" value="von Willebrand factor, type A domain"/>
    <property type="match status" value="1"/>
</dbReference>
<dbReference type="GO" id="GO:0006303">
    <property type="term" value="P:double-strand break repair via nonhomologous end joining"/>
    <property type="evidence" value="ECO:0007669"/>
    <property type="project" value="InterPro"/>
</dbReference>
<dbReference type="GO" id="GO:0042162">
    <property type="term" value="F:telomeric DNA binding"/>
    <property type="evidence" value="ECO:0007669"/>
    <property type="project" value="InterPro"/>
</dbReference>
<evidence type="ECO:0000256" key="11">
    <source>
        <dbReference type="ARBA" id="ARBA00022840"/>
    </source>
</evidence>
<keyword evidence="22" id="KW-1185">Reference proteome</keyword>
<dbReference type="GO" id="GO:0006310">
    <property type="term" value="P:DNA recombination"/>
    <property type="evidence" value="ECO:0007669"/>
    <property type="project" value="UniProtKB-KW"/>
</dbReference>
<dbReference type="PANTHER" id="PTHR12604:SF4">
    <property type="entry name" value="X-RAY REPAIR CROSS-COMPLEMENTING PROTEIN 5"/>
    <property type="match status" value="1"/>
</dbReference>
<dbReference type="EMBL" id="ML995492">
    <property type="protein sequence ID" value="KAF2139738.1"/>
    <property type="molecule type" value="Genomic_DNA"/>
</dbReference>
<evidence type="ECO:0000256" key="16">
    <source>
        <dbReference type="ARBA" id="ARBA00023242"/>
    </source>
</evidence>
<dbReference type="GO" id="GO:0003684">
    <property type="term" value="F:damaged DNA binding"/>
    <property type="evidence" value="ECO:0007669"/>
    <property type="project" value="InterPro"/>
</dbReference>
<dbReference type="InterPro" id="IPR036494">
    <property type="entry name" value="Ku_C_sf"/>
</dbReference>
<dbReference type="InterPro" id="IPR014893">
    <property type="entry name" value="Ku_PK_bind"/>
</dbReference>
<keyword evidence="15 19" id="KW-0234">DNA repair</keyword>
<evidence type="ECO:0000256" key="1">
    <source>
        <dbReference type="ARBA" id="ARBA00004123"/>
    </source>
</evidence>
<dbReference type="Gene3D" id="1.10.1600.10">
    <property type="match status" value="1"/>
</dbReference>
<keyword evidence="6" id="KW-0158">Chromosome</keyword>
<dbReference type="CDD" id="cd00873">
    <property type="entry name" value="KU80"/>
    <property type="match status" value="1"/>
</dbReference>
<dbReference type="GO" id="GO:0003678">
    <property type="term" value="F:DNA helicase activity"/>
    <property type="evidence" value="ECO:0007669"/>
    <property type="project" value="UniProtKB-EC"/>
</dbReference>
<dbReference type="GO" id="GO:0000781">
    <property type="term" value="C:chromosome, telomeric region"/>
    <property type="evidence" value="ECO:0007669"/>
    <property type="project" value="UniProtKB-SubCell"/>
</dbReference>
<proteinExistence type="inferred from homology"/>
<evidence type="ECO:0000313" key="22">
    <source>
        <dbReference type="Proteomes" id="UP000799438"/>
    </source>
</evidence>
<gene>
    <name evidence="21" type="ORF">K452DRAFT_310629</name>
</gene>
<evidence type="ECO:0000256" key="13">
    <source>
        <dbReference type="ARBA" id="ARBA00023125"/>
    </source>
</evidence>
<dbReference type="InterPro" id="IPR005161">
    <property type="entry name" value="Ku_N"/>
</dbReference>
<dbReference type="SUPFAM" id="SSF53300">
    <property type="entry name" value="vWA-like"/>
    <property type="match status" value="1"/>
</dbReference>
<evidence type="ECO:0000256" key="4">
    <source>
        <dbReference type="ARBA" id="ARBA00012551"/>
    </source>
</evidence>
<organism evidence="21 22">
    <name type="scientific">Aplosporella prunicola CBS 121167</name>
    <dbReference type="NCBI Taxonomy" id="1176127"/>
    <lineage>
        <taxon>Eukaryota</taxon>
        <taxon>Fungi</taxon>
        <taxon>Dikarya</taxon>
        <taxon>Ascomycota</taxon>
        <taxon>Pezizomycotina</taxon>
        <taxon>Dothideomycetes</taxon>
        <taxon>Dothideomycetes incertae sedis</taxon>
        <taxon>Botryosphaeriales</taxon>
        <taxon>Aplosporellaceae</taxon>
        <taxon>Aplosporella</taxon>
    </lineage>
</organism>
<dbReference type="FunFam" id="2.40.290.10:FF:000008">
    <property type="entry name" value="ATP-dependent DNA helicase II subunit 2"/>
    <property type="match status" value="1"/>
</dbReference>
<dbReference type="GO" id="GO:0043564">
    <property type="term" value="C:Ku70:Ku80 complex"/>
    <property type="evidence" value="ECO:0007669"/>
    <property type="project" value="InterPro"/>
</dbReference>
<dbReference type="PIRSF" id="PIRSF016570">
    <property type="entry name" value="Ku80"/>
    <property type="match status" value="1"/>
</dbReference>
<dbReference type="Pfam" id="PF02735">
    <property type="entry name" value="Ku"/>
    <property type="match status" value="1"/>
</dbReference>
<evidence type="ECO:0000256" key="2">
    <source>
        <dbReference type="ARBA" id="ARBA00004574"/>
    </source>
</evidence>
<dbReference type="InterPro" id="IPR006164">
    <property type="entry name" value="DNA_bd_Ku70/Ku80"/>
</dbReference>
<keyword evidence="9 19" id="KW-0378">Hydrolase</keyword>
<evidence type="ECO:0000256" key="10">
    <source>
        <dbReference type="ARBA" id="ARBA00022806"/>
    </source>
</evidence>
<accession>A0A6A6B856</accession>
<evidence type="ECO:0000313" key="21">
    <source>
        <dbReference type="EMBL" id="KAF2139738.1"/>
    </source>
</evidence>
<dbReference type="Gene3D" id="2.40.290.10">
    <property type="match status" value="1"/>
</dbReference>
<dbReference type="SMART" id="SM00559">
    <property type="entry name" value="Ku78"/>
    <property type="match status" value="1"/>
</dbReference>
<evidence type="ECO:0000256" key="12">
    <source>
        <dbReference type="ARBA" id="ARBA00022895"/>
    </source>
</evidence>
<protein>
    <recommendedName>
        <fullName evidence="5 19">ATP-dependent DNA helicase II subunit 2</fullName>
        <ecNumber evidence="4 19">3.6.4.12</ecNumber>
    </recommendedName>
</protein>
<dbReference type="GO" id="GO:0005524">
    <property type="term" value="F:ATP binding"/>
    <property type="evidence" value="ECO:0007669"/>
    <property type="project" value="UniProtKB-UniRule"/>
</dbReference>
<dbReference type="OrthoDB" id="30826at2759"/>
<dbReference type="GO" id="GO:0016787">
    <property type="term" value="F:hydrolase activity"/>
    <property type="evidence" value="ECO:0007669"/>
    <property type="project" value="UniProtKB-KW"/>
</dbReference>
<dbReference type="FunFam" id="3.40.50.410:FF:000073">
    <property type="entry name" value="ATP-dependent DNA helicase II subunit 2"/>
    <property type="match status" value="1"/>
</dbReference>
<dbReference type="Pfam" id="PF08785">
    <property type="entry name" value="Ku_PK_bind"/>
    <property type="match status" value="1"/>
</dbReference>
<keyword evidence="11 19" id="KW-0067">ATP-binding</keyword>
<dbReference type="Pfam" id="PF03731">
    <property type="entry name" value="Ku_N"/>
    <property type="match status" value="1"/>
</dbReference>
<dbReference type="RefSeq" id="XP_033395451.1">
    <property type="nucleotide sequence ID" value="XM_033543354.1"/>
</dbReference>
<dbReference type="SUPFAM" id="SSF101420">
    <property type="entry name" value="C-terminal domain of Ku80"/>
    <property type="match status" value="1"/>
</dbReference>
<evidence type="ECO:0000256" key="17">
    <source>
        <dbReference type="ARBA" id="ARBA00024890"/>
    </source>
</evidence>
<keyword evidence="7 19" id="KW-0547">Nucleotide-binding</keyword>
<keyword evidence="16 19" id="KW-0539">Nucleus</keyword>
<dbReference type="SUPFAM" id="SSF100939">
    <property type="entry name" value="SPOC domain-like"/>
    <property type="match status" value="1"/>
</dbReference>
<dbReference type="Proteomes" id="UP000799438">
    <property type="component" value="Unassembled WGS sequence"/>
</dbReference>
<dbReference type="InterPro" id="IPR016194">
    <property type="entry name" value="SPOC-like_C_dom_sf"/>
</dbReference>
<dbReference type="FunFam" id="1.10.1600.10:FF:000002">
    <property type="entry name" value="X-ray repair cross-complementing protein 5"/>
    <property type="match status" value="1"/>
</dbReference>
<dbReference type="InterPro" id="IPR036465">
    <property type="entry name" value="vWFA_dom_sf"/>
</dbReference>
<dbReference type="InterPro" id="IPR002035">
    <property type="entry name" value="VWF_A"/>
</dbReference>
<keyword evidence="13 19" id="KW-0238">DNA-binding</keyword>
<comment type="similarity">
    <text evidence="3 19">Belongs to the ku80 family.</text>
</comment>
<feature type="domain" description="VWFA" evidence="20">
    <location>
        <begin position="6"/>
        <end position="164"/>
    </location>
</feature>
<dbReference type="GO" id="GO:0000723">
    <property type="term" value="P:telomere maintenance"/>
    <property type="evidence" value="ECO:0007669"/>
    <property type="project" value="InterPro"/>
</dbReference>
<dbReference type="InterPro" id="IPR024193">
    <property type="entry name" value="Ku80"/>
</dbReference>
<evidence type="ECO:0000256" key="5">
    <source>
        <dbReference type="ARBA" id="ARBA00021792"/>
    </source>
</evidence>
<comment type="subcellular location">
    <subcellularLocation>
        <location evidence="2">Chromosome</location>
        <location evidence="2">Telomere</location>
    </subcellularLocation>
    <subcellularLocation>
        <location evidence="1 19">Nucleus</location>
    </subcellularLocation>
</comment>
<evidence type="ECO:0000256" key="14">
    <source>
        <dbReference type="ARBA" id="ARBA00023172"/>
    </source>
</evidence>
<evidence type="ECO:0000256" key="8">
    <source>
        <dbReference type="ARBA" id="ARBA00022763"/>
    </source>
</evidence>
<reference evidence="21" key="1">
    <citation type="journal article" date="2020" name="Stud. Mycol.">
        <title>101 Dothideomycetes genomes: a test case for predicting lifestyles and emergence of pathogens.</title>
        <authorList>
            <person name="Haridas S."/>
            <person name="Albert R."/>
            <person name="Binder M."/>
            <person name="Bloem J."/>
            <person name="Labutti K."/>
            <person name="Salamov A."/>
            <person name="Andreopoulos B."/>
            <person name="Baker S."/>
            <person name="Barry K."/>
            <person name="Bills G."/>
            <person name="Bluhm B."/>
            <person name="Cannon C."/>
            <person name="Castanera R."/>
            <person name="Culley D."/>
            <person name="Daum C."/>
            <person name="Ezra D."/>
            <person name="Gonzalez J."/>
            <person name="Henrissat B."/>
            <person name="Kuo A."/>
            <person name="Liang C."/>
            <person name="Lipzen A."/>
            <person name="Lutzoni F."/>
            <person name="Magnuson J."/>
            <person name="Mondo S."/>
            <person name="Nolan M."/>
            <person name="Ohm R."/>
            <person name="Pangilinan J."/>
            <person name="Park H.-J."/>
            <person name="Ramirez L."/>
            <person name="Alfaro M."/>
            <person name="Sun H."/>
            <person name="Tritt A."/>
            <person name="Yoshinaga Y."/>
            <person name="Zwiers L.-H."/>
            <person name="Turgeon B."/>
            <person name="Goodwin S."/>
            <person name="Spatafora J."/>
            <person name="Crous P."/>
            <person name="Grigoriev I."/>
        </authorList>
    </citation>
    <scope>NUCLEOTIDE SEQUENCE</scope>
    <source>
        <strain evidence="21">CBS 121167</strain>
    </source>
</reference>
<comment type="function">
    <text evidence="17">Single-stranded DNA-dependent ATP-dependent helicase. Involved in non-homologous end joining (NHEJ) DNA double strand break repair. DNA-binding is sequence-independent but has a high affinity to nicks in double-stranded DNA and to the ends of duplex DNA. Binds to naturally occurring chromosomal ends, and therefore provides chromosomal end protection. Required also for telomere recombination to repair telomeric ends in the absence of telomerase. KU70, of the KU70/KU80 heterodimer, binds to the stem loop of TLC1, the RNA component of telomerase. Involved in telomere maintenance. Interacts with telomeric repeats and subtelomeric sequences thereby controlling telomere length and protecting against subtelomeric rearrangement. Maintains telomeric chromatin, which is involved in silencing the expression of genes located at the telomere. Required for mating-type switching.</text>
</comment>
<evidence type="ECO:0000256" key="18">
    <source>
        <dbReference type="ARBA" id="ARBA00047995"/>
    </source>
</evidence>
<evidence type="ECO:0000256" key="7">
    <source>
        <dbReference type="ARBA" id="ARBA00022741"/>
    </source>
</evidence>
<dbReference type="GO" id="GO:0003690">
    <property type="term" value="F:double-stranded DNA binding"/>
    <property type="evidence" value="ECO:0007669"/>
    <property type="project" value="TreeGrafter"/>
</dbReference>
<keyword evidence="14 19" id="KW-0233">DNA recombination</keyword>
<evidence type="ECO:0000256" key="15">
    <source>
        <dbReference type="ARBA" id="ARBA00023204"/>
    </source>
</evidence>
<dbReference type="PROSITE" id="PS50234">
    <property type="entry name" value="VWFA"/>
    <property type="match status" value="1"/>
</dbReference>